<name>U3GZB2_9CORY</name>
<feature type="signal peptide" evidence="1">
    <location>
        <begin position="1"/>
        <end position="18"/>
    </location>
</feature>
<proteinExistence type="predicted"/>
<dbReference type="STRING" id="1348662.CARG_08585"/>
<dbReference type="GeneID" id="78250458"/>
<dbReference type="EMBL" id="CP006365">
    <property type="protein sequence ID" value="AGU15816.1"/>
    <property type="molecule type" value="Genomic_DNA"/>
</dbReference>
<evidence type="ECO:0000313" key="3">
    <source>
        <dbReference type="Proteomes" id="UP000016943"/>
    </source>
</evidence>
<dbReference type="PROSITE" id="PS51257">
    <property type="entry name" value="PROKAR_LIPOPROTEIN"/>
    <property type="match status" value="1"/>
</dbReference>
<dbReference type="AlphaFoldDB" id="U3GZB2"/>
<accession>U3GZB2</accession>
<sequence length="149" mass="15765">MMRSRAVAAVVCSGSLLAGCAERAHVDTVTWQITDVYVSSDTPSGVPDDIAGKAVLVFGRSTLAGNTGCAPLHGKVSYDGASPQDATSLTISSLRVDDPSPECSGQAMYVHQELVSMLEGGFYLRHEDHELVLQKQPSGLDSPAIRLVY</sequence>
<evidence type="ECO:0000313" key="2">
    <source>
        <dbReference type="EMBL" id="AGU15816.1"/>
    </source>
</evidence>
<dbReference type="eggNOG" id="COG3187">
    <property type="taxonomic scope" value="Bacteria"/>
</dbReference>
<dbReference type="OrthoDB" id="4412202at2"/>
<dbReference type="KEGG" id="caz:CARG_08585"/>
<dbReference type="Proteomes" id="UP000016943">
    <property type="component" value="Chromosome"/>
</dbReference>
<protein>
    <submittedName>
        <fullName evidence="2">Uncharacterized protein</fullName>
    </submittedName>
</protein>
<evidence type="ECO:0000256" key="1">
    <source>
        <dbReference type="SAM" id="SignalP"/>
    </source>
</evidence>
<reference evidence="2 3" key="1">
    <citation type="journal article" date="2013" name="Genome Announc.">
        <title>Whole-Genome Sequence of the Clinical Strain Corynebacterium argentoratense DSM 44202, Isolated from a Human Throat Specimen.</title>
        <authorList>
            <person name="Bomholt C."/>
            <person name="Glaub A."/>
            <person name="Gravermann K."/>
            <person name="Albersmeier A."/>
            <person name="Brinkrolf K."/>
            <person name="Ruckert C."/>
            <person name="Tauch A."/>
        </authorList>
    </citation>
    <scope>NUCLEOTIDE SEQUENCE [LARGE SCALE GENOMIC DNA]</scope>
    <source>
        <strain evidence="2">DSM 44202</strain>
    </source>
</reference>
<dbReference type="PATRIC" id="fig|1348662.3.peg.1692"/>
<dbReference type="RefSeq" id="WP_021012211.1">
    <property type="nucleotide sequence ID" value="NC_022198.1"/>
</dbReference>
<feature type="chain" id="PRO_5039110197" evidence="1">
    <location>
        <begin position="19"/>
        <end position="149"/>
    </location>
</feature>
<keyword evidence="1" id="KW-0732">Signal</keyword>
<dbReference type="HOGENOM" id="CLU_122301_0_0_11"/>
<gene>
    <name evidence="2" type="ORF">CARG_08585</name>
</gene>
<organism evidence="2 3">
    <name type="scientific">Corynebacterium argentoratense DSM 44202</name>
    <dbReference type="NCBI Taxonomy" id="1348662"/>
    <lineage>
        <taxon>Bacteria</taxon>
        <taxon>Bacillati</taxon>
        <taxon>Actinomycetota</taxon>
        <taxon>Actinomycetes</taxon>
        <taxon>Mycobacteriales</taxon>
        <taxon>Corynebacteriaceae</taxon>
        <taxon>Corynebacterium</taxon>
    </lineage>
</organism>
<keyword evidence="3" id="KW-1185">Reference proteome</keyword>